<dbReference type="SUPFAM" id="SSF52540">
    <property type="entry name" value="P-loop containing nucleoside triphosphate hydrolases"/>
    <property type="match status" value="1"/>
</dbReference>
<evidence type="ECO:0000256" key="12">
    <source>
        <dbReference type="SAM" id="MobiDB-lite"/>
    </source>
</evidence>
<evidence type="ECO:0000259" key="14">
    <source>
        <dbReference type="SMART" id="SM01024"/>
    </source>
</evidence>
<feature type="region of interest" description="Disordered" evidence="12">
    <location>
        <begin position="579"/>
        <end position="619"/>
    </location>
</feature>
<feature type="compositionally biased region" description="Polar residues" evidence="12">
    <location>
        <begin position="657"/>
        <end position="671"/>
    </location>
</feature>
<protein>
    <submittedName>
        <fullName evidence="15">P-loop containing nucleoside triphosphate hydrolase protein</fullName>
    </submittedName>
</protein>
<evidence type="ECO:0000256" key="10">
    <source>
        <dbReference type="ARBA" id="ARBA00023136"/>
    </source>
</evidence>
<evidence type="ECO:0000256" key="3">
    <source>
        <dbReference type="ARBA" id="ARBA00022692"/>
    </source>
</evidence>
<dbReference type="Pfam" id="PF08740">
    <property type="entry name" value="BCS1_N"/>
    <property type="match status" value="1"/>
</dbReference>
<sequence length="671" mass="73288">MSLSYYLNKIRGSSTEATPTQAHGHVASSVGLRSDFSTILGFLHNSYVGSSLKLLVLGSIVETGRRLFRWLIDRFGIQYCTTIRFSQGDPAYEWIVLFLVRLFVLFANTTVATNSLVLQTQENVWRRSREFTVSASNSRRKWAVRAASDATVKANAEYVPTYQQPQLFRWRGYWVEIKRTGNVNNVDSVSPYGFAGHYPGHGSSIYITIYTLDMNVLSELVEEARLRYLEVNRPNVVIYLTDSPQFGPSQVWATVKHKMRRPLNSIILPEGVVDSLVADAQEFLSTENWYIEAGIPHRRGYLLYGPPGTGKTSTIYALAGALNLEIYSLSLASNFVDDSYLQRAASAIPKHGLFLIEDIDCAFPPREDDEDEEELIALQMAGGRRRAPRHGARTTRSMVTLSGLLNVIDGVGSEEGKLFFATTNHIDRLDGALLRPGRIDRRVQYELATPPQAHALFNRFFPTARFPDPVLIPTVEPIFVPIQPVIISTAAPTAPVELDAEKISQQVLDGPPLLTAVPALEDASLEATRPPIAALADTFAAAVPSGEFSTAELQGYLQGHKTRPAAAVRGVRAWVASVRAERAESERRKEERRAKTEQRKATLAAAAGGPGLGLQGRTGGLPVEPLSAAAVPVPVAADEASAASVNGVKGAHVNGNVEKSASNGVVNNNTE</sequence>
<keyword evidence="6 15" id="KW-0378">Hydrolase</keyword>
<dbReference type="Pfam" id="PF25426">
    <property type="entry name" value="AAA_lid_BCS1"/>
    <property type="match status" value="1"/>
</dbReference>
<keyword evidence="8" id="KW-1133">Transmembrane helix</keyword>
<dbReference type="InterPro" id="IPR003959">
    <property type="entry name" value="ATPase_AAA_core"/>
</dbReference>
<dbReference type="EMBL" id="JARKIB010000083">
    <property type="protein sequence ID" value="KAJ7745365.1"/>
    <property type="molecule type" value="Genomic_DNA"/>
</dbReference>
<evidence type="ECO:0000256" key="2">
    <source>
        <dbReference type="ARBA" id="ARBA00007448"/>
    </source>
</evidence>
<reference evidence="15" key="1">
    <citation type="submission" date="2023-03" db="EMBL/GenBank/DDBJ databases">
        <title>Massive genome expansion in bonnet fungi (Mycena s.s.) driven by repeated elements and novel gene families across ecological guilds.</title>
        <authorList>
            <consortium name="Lawrence Berkeley National Laboratory"/>
            <person name="Harder C.B."/>
            <person name="Miyauchi S."/>
            <person name="Viragh M."/>
            <person name="Kuo A."/>
            <person name="Thoen E."/>
            <person name="Andreopoulos B."/>
            <person name="Lu D."/>
            <person name="Skrede I."/>
            <person name="Drula E."/>
            <person name="Henrissat B."/>
            <person name="Morin E."/>
            <person name="Kohler A."/>
            <person name="Barry K."/>
            <person name="LaButti K."/>
            <person name="Morin E."/>
            <person name="Salamov A."/>
            <person name="Lipzen A."/>
            <person name="Mereny Z."/>
            <person name="Hegedus B."/>
            <person name="Baldrian P."/>
            <person name="Stursova M."/>
            <person name="Weitz H."/>
            <person name="Taylor A."/>
            <person name="Grigoriev I.V."/>
            <person name="Nagy L.G."/>
            <person name="Martin F."/>
            <person name="Kauserud H."/>
        </authorList>
    </citation>
    <scope>NUCLEOTIDE SEQUENCE</scope>
    <source>
        <strain evidence="15">CBHHK182m</strain>
    </source>
</reference>
<feature type="region of interest" description="Disordered" evidence="12">
    <location>
        <begin position="652"/>
        <end position="671"/>
    </location>
</feature>
<keyword evidence="3" id="KW-0812">Transmembrane</keyword>
<dbReference type="InterPro" id="IPR003593">
    <property type="entry name" value="AAA+_ATPase"/>
</dbReference>
<feature type="compositionally biased region" description="Basic and acidic residues" evidence="12">
    <location>
        <begin position="579"/>
        <end position="600"/>
    </location>
</feature>
<dbReference type="AlphaFoldDB" id="A0AAD7IL68"/>
<evidence type="ECO:0000256" key="9">
    <source>
        <dbReference type="ARBA" id="ARBA00023128"/>
    </source>
</evidence>
<feature type="compositionally biased region" description="Gly residues" evidence="12">
    <location>
        <begin position="608"/>
        <end position="619"/>
    </location>
</feature>
<dbReference type="InterPro" id="IPR014851">
    <property type="entry name" value="BCS1_N"/>
</dbReference>
<dbReference type="InterPro" id="IPR027417">
    <property type="entry name" value="P-loop_NTPase"/>
</dbReference>
<keyword evidence="5" id="KW-0999">Mitochondrion inner membrane</keyword>
<dbReference type="GO" id="GO:0005743">
    <property type="term" value="C:mitochondrial inner membrane"/>
    <property type="evidence" value="ECO:0007669"/>
    <property type="project" value="UniProtKB-SubCell"/>
</dbReference>
<comment type="catalytic activity">
    <reaction evidence="11">
        <text>ATP + H2O = ADP + phosphate + H(+)</text>
        <dbReference type="Rhea" id="RHEA:13065"/>
        <dbReference type="ChEBI" id="CHEBI:15377"/>
        <dbReference type="ChEBI" id="CHEBI:15378"/>
        <dbReference type="ChEBI" id="CHEBI:30616"/>
        <dbReference type="ChEBI" id="CHEBI:43474"/>
        <dbReference type="ChEBI" id="CHEBI:456216"/>
    </reaction>
    <physiologicalReaction direction="left-to-right" evidence="11">
        <dbReference type="Rhea" id="RHEA:13066"/>
    </physiologicalReaction>
</comment>
<name>A0AAD7IL68_9AGAR</name>
<dbReference type="Gene3D" id="3.40.50.300">
    <property type="entry name" value="P-loop containing nucleotide triphosphate hydrolases"/>
    <property type="match status" value="1"/>
</dbReference>
<keyword evidence="4" id="KW-0547">Nucleotide-binding</keyword>
<evidence type="ECO:0000256" key="7">
    <source>
        <dbReference type="ARBA" id="ARBA00022840"/>
    </source>
</evidence>
<keyword evidence="10" id="KW-0472">Membrane</keyword>
<comment type="caution">
    <text evidence="15">The sequence shown here is derived from an EMBL/GenBank/DDBJ whole genome shotgun (WGS) entry which is preliminary data.</text>
</comment>
<dbReference type="SMART" id="SM01024">
    <property type="entry name" value="BCS1_N"/>
    <property type="match status" value="1"/>
</dbReference>
<dbReference type="Proteomes" id="UP001215598">
    <property type="component" value="Unassembled WGS sequence"/>
</dbReference>
<gene>
    <name evidence="15" type="ORF">B0H16DRAFT_1889428</name>
</gene>
<dbReference type="Pfam" id="PF00004">
    <property type="entry name" value="AAA"/>
    <property type="match status" value="1"/>
</dbReference>
<evidence type="ECO:0000313" key="16">
    <source>
        <dbReference type="Proteomes" id="UP001215598"/>
    </source>
</evidence>
<keyword evidence="16" id="KW-1185">Reference proteome</keyword>
<evidence type="ECO:0000256" key="4">
    <source>
        <dbReference type="ARBA" id="ARBA00022741"/>
    </source>
</evidence>
<comment type="subcellular location">
    <subcellularLocation>
        <location evidence="1">Mitochondrion inner membrane</location>
        <topology evidence="1">Single-pass membrane protein</topology>
    </subcellularLocation>
</comment>
<keyword evidence="7" id="KW-0067">ATP-binding</keyword>
<evidence type="ECO:0000256" key="6">
    <source>
        <dbReference type="ARBA" id="ARBA00022801"/>
    </source>
</evidence>
<dbReference type="SMART" id="SM00382">
    <property type="entry name" value="AAA"/>
    <property type="match status" value="1"/>
</dbReference>
<evidence type="ECO:0000259" key="13">
    <source>
        <dbReference type="SMART" id="SM00382"/>
    </source>
</evidence>
<accession>A0AAD7IL68</accession>
<feature type="domain" description="BCS1 N-terminal" evidence="14">
    <location>
        <begin position="55"/>
        <end position="266"/>
    </location>
</feature>
<keyword evidence="9" id="KW-0496">Mitochondrion</keyword>
<feature type="domain" description="AAA+ ATPase" evidence="13">
    <location>
        <begin position="297"/>
        <end position="449"/>
    </location>
</feature>
<dbReference type="InterPro" id="IPR057495">
    <property type="entry name" value="AAA_lid_BCS1"/>
</dbReference>
<evidence type="ECO:0000256" key="11">
    <source>
        <dbReference type="ARBA" id="ARBA00048778"/>
    </source>
</evidence>
<evidence type="ECO:0000256" key="1">
    <source>
        <dbReference type="ARBA" id="ARBA00004434"/>
    </source>
</evidence>
<dbReference type="InterPro" id="IPR050747">
    <property type="entry name" value="Mitochondrial_chaperone_BCS1"/>
</dbReference>
<evidence type="ECO:0000256" key="5">
    <source>
        <dbReference type="ARBA" id="ARBA00022792"/>
    </source>
</evidence>
<proteinExistence type="inferred from homology"/>
<dbReference type="GO" id="GO:0005524">
    <property type="term" value="F:ATP binding"/>
    <property type="evidence" value="ECO:0007669"/>
    <property type="project" value="UniProtKB-KW"/>
</dbReference>
<comment type="similarity">
    <text evidence="2">Belongs to the AAA ATPase family. BCS1 subfamily.</text>
</comment>
<organism evidence="15 16">
    <name type="scientific">Mycena metata</name>
    <dbReference type="NCBI Taxonomy" id="1033252"/>
    <lineage>
        <taxon>Eukaryota</taxon>
        <taxon>Fungi</taxon>
        <taxon>Dikarya</taxon>
        <taxon>Basidiomycota</taxon>
        <taxon>Agaricomycotina</taxon>
        <taxon>Agaricomycetes</taxon>
        <taxon>Agaricomycetidae</taxon>
        <taxon>Agaricales</taxon>
        <taxon>Marasmiineae</taxon>
        <taxon>Mycenaceae</taxon>
        <taxon>Mycena</taxon>
    </lineage>
</organism>
<dbReference type="PANTHER" id="PTHR23070">
    <property type="entry name" value="BCS1 AAA-TYPE ATPASE"/>
    <property type="match status" value="1"/>
</dbReference>
<evidence type="ECO:0000313" key="15">
    <source>
        <dbReference type="EMBL" id="KAJ7745365.1"/>
    </source>
</evidence>
<dbReference type="GO" id="GO:0016887">
    <property type="term" value="F:ATP hydrolysis activity"/>
    <property type="evidence" value="ECO:0007669"/>
    <property type="project" value="InterPro"/>
</dbReference>
<evidence type="ECO:0000256" key="8">
    <source>
        <dbReference type="ARBA" id="ARBA00022989"/>
    </source>
</evidence>